<name>A0AAW5BKA7_9FIRM</name>
<dbReference type="Proteomes" id="UP001299608">
    <property type="component" value="Unassembled WGS sequence"/>
</dbReference>
<dbReference type="SUPFAM" id="SSF52467">
    <property type="entry name" value="DHS-like NAD/FAD-binding domain"/>
    <property type="match status" value="1"/>
</dbReference>
<dbReference type="FunFam" id="3.40.50.1220:FF:000001">
    <property type="entry name" value="Electron transfer flavoprotein, alpha subunit"/>
    <property type="match status" value="1"/>
</dbReference>
<evidence type="ECO:0000256" key="4">
    <source>
        <dbReference type="ARBA" id="ARBA00022827"/>
    </source>
</evidence>
<dbReference type="SUPFAM" id="SSF52402">
    <property type="entry name" value="Adenine nucleotide alpha hydrolases-like"/>
    <property type="match status" value="1"/>
</dbReference>
<comment type="cofactor">
    <cofactor evidence="6">
        <name>FAD</name>
        <dbReference type="ChEBI" id="CHEBI:57692"/>
    </cofactor>
    <text evidence="6">Binds 1 FAD per dimer.</text>
</comment>
<dbReference type="EMBL" id="JAKNGE010000003">
    <property type="protein sequence ID" value="MCG4744418.1"/>
    <property type="molecule type" value="Genomic_DNA"/>
</dbReference>
<comment type="similarity">
    <text evidence="1">Belongs to the ETF alpha-subunit/FixB family.</text>
</comment>
<accession>A0AAW5BKA7</accession>
<feature type="domain" description="Electron transfer flavoprotein alpha/beta-subunit N-terminal" evidence="7">
    <location>
        <begin position="9"/>
        <end position="195"/>
    </location>
</feature>
<feature type="binding site" evidence="6">
    <location>
        <begin position="276"/>
        <end position="283"/>
    </location>
    <ligand>
        <name>FAD</name>
        <dbReference type="ChEBI" id="CHEBI:57692"/>
    </ligand>
</feature>
<dbReference type="CDD" id="cd01715">
    <property type="entry name" value="ETF_alpha"/>
    <property type="match status" value="1"/>
</dbReference>
<gene>
    <name evidence="8" type="ORF">L0N08_03220</name>
</gene>
<dbReference type="GO" id="GO:0033539">
    <property type="term" value="P:fatty acid beta-oxidation using acyl-CoA dehydrogenase"/>
    <property type="evidence" value="ECO:0007669"/>
    <property type="project" value="TreeGrafter"/>
</dbReference>
<evidence type="ECO:0000259" key="7">
    <source>
        <dbReference type="SMART" id="SM00893"/>
    </source>
</evidence>
<keyword evidence="4 6" id="KW-0274">FAD</keyword>
<evidence type="ECO:0000256" key="2">
    <source>
        <dbReference type="ARBA" id="ARBA00022448"/>
    </source>
</evidence>
<dbReference type="InterPro" id="IPR001308">
    <property type="entry name" value="ETF_a/FixB"/>
</dbReference>
<dbReference type="Pfam" id="PF01012">
    <property type="entry name" value="ETF"/>
    <property type="match status" value="1"/>
</dbReference>
<dbReference type="Gene3D" id="3.40.50.620">
    <property type="entry name" value="HUPs"/>
    <property type="match status" value="1"/>
</dbReference>
<feature type="binding site" evidence="6">
    <location>
        <begin position="245"/>
        <end position="246"/>
    </location>
    <ligand>
        <name>FAD</name>
        <dbReference type="ChEBI" id="CHEBI:57692"/>
    </ligand>
</feature>
<feature type="binding site" evidence="6">
    <location>
        <position position="297"/>
    </location>
    <ligand>
        <name>FAD</name>
        <dbReference type="ChEBI" id="CHEBI:57692"/>
    </ligand>
</feature>
<organism evidence="8 9">
    <name type="scientific">Enterocloster aldenensis</name>
    <dbReference type="NCBI Taxonomy" id="358742"/>
    <lineage>
        <taxon>Bacteria</taxon>
        <taxon>Bacillati</taxon>
        <taxon>Bacillota</taxon>
        <taxon>Clostridia</taxon>
        <taxon>Lachnospirales</taxon>
        <taxon>Lachnospiraceae</taxon>
        <taxon>Enterocloster</taxon>
    </lineage>
</organism>
<reference evidence="8" key="1">
    <citation type="submission" date="2022-01" db="EMBL/GenBank/DDBJ databases">
        <title>Collection of gut derived symbiotic bacterial strains cultured from healthy donors.</title>
        <authorList>
            <person name="Lin H."/>
            <person name="Kohout C."/>
            <person name="Waligurski E."/>
            <person name="Pamer E.G."/>
        </authorList>
    </citation>
    <scope>NUCLEOTIDE SEQUENCE</scope>
    <source>
        <strain evidence="8">DFI.6.55</strain>
    </source>
</reference>
<evidence type="ECO:0000256" key="1">
    <source>
        <dbReference type="ARBA" id="ARBA00005817"/>
    </source>
</evidence>
<dbReference type="AlphaFoldDB" id="A0AAW5BKA7"/>
<dbReference type="GO" id="GO:0009055">
    <property type="term" value="F:electron transfer activity"/>
    <property type="evidence" value="ECO:0007669"/>
    <property type="project" value="InterPro"/>
</dbReference>
<proteinExistence type="inferred from homology"/>
<dbReference type="PIRSF" id="PIRSF000089">
    <property type="entry name" value="Electra_flavoP_a"/>
    <property type="match status" value="1"/>
</dbReference>
<dbReference type="GO" id="GO:0050660">
    <property type="term" value="F:flavin adenine dinucleotide binding"/>
    <property type="evidence" value="ECO:0007669"/>
    <property type="project" value="InterPro"/>
</dbReference>
<evidence type="ECO:0000256" key="6">
    <source>
        <dbReference type="PIRSR" id="PIRSR000089-1"/>
    </source>
</evidence>
<dbReference type="Gene3D" id="3.40.50.1220">
    <property type="entry name" value="TPP-binding domain"/>
    <property type="match status" value="1"/>
</dbReference>
<evidence type="ECO:0000313" key="8">
    <source>
        <dbReference type="EMBL" id="MCG4744418.1"/>
    </source>
</evidence>
<dbReference type="InterPro" id="IPR029035">
    <property type="entry name" value="DHS-like_NAD/FAD-binding_dom"/>
</dbReference>
<feature type="binding site" evidence="6">
    <location>
        <position position="220"/>
    </location>
    <ligand>
        <name>FAD</name>
        <dbReference type="ChEBI" id="CHEBI:57692"/>
    </ligand>
</feature>
<comment type="caution">
    <text evidence="8">The sequence shown here is derived from an EMBL/GenBank/DDBJ whole genome shotgun (WGS) entry which is preliminary data.</text>
</comment>
<keyword evidence="3" id="KW-0285">Flavoprotein</keyword>
<dbReference type="RefSeq" id="WP_118711175.1">
    <property type="nucleotide sequence ID" value="NZ_BAABZL010000001.1"/>
</dbReference>
<dbReference type="InterPro" id="IPR014731">
    <property type="entry name" value="ETF_asu_C"/>
</dbReference>
<dbReference type="PROSITE" id="PS00696">
    <property type="entry name" value="ETF_ALPHA"/>
    <property type="match status" value="1"/>
</dbReference>
<feature type="binding site" evidence="6">
    <location>
        <begin position="259"/>
        <end position="263"/>
    </location>
    <ligand>
        <name>FAD</name>
        <dbReference type="ChEBI" id="CHEBI:57692"/>
    </ligand>
</feature>
<dbReference type="InterPro" id="IPR014730">
    <property type="entry name" value="ETF_a/b_N"/>
</dbReference>
<keyword evidence="5" id="KW-0249">Electron transport</keyword>
<evidence type="ECO:0000256" key="3">
    <source>
        <dbReference type="ARBA" id="ARBA00022630"/>
    </source>
</evidence>
<sequence length="333" mass="35491">MGFEQYKDVWVFIECFEGTPKNVGLELLGQGRKLAEGLGQQLCAVVIGKDVEQGIREAEKHGADKIYVVQGDEYQHYSADGYGYAFLQLCRKYSPNTILVGATINGRDLGSKLAVSLHTGLTADCTALSVEETGNVVWERPAFGGNLYAQILCSDTRPQMGTVRPGAFKKPAPVEGNHAAVIREDIHAKDIRTQVVDFIKACEDGTIPVGEADVVVSGGRGMKNPENFEILKELAGLLGGTVGCSRAAVDSGWMPQSRQVGQTGSTVTPKLYIACGISGAVQHVAGMSGSGTIVAINKDASAPIFEVADYCLVGDLFEIVPALIKELKARKQA</sequence>
<evidence type="ECO:0000313" key="9">
    <source>
        <dbReference type="Proteomes" id="UP001299608"/>
    </source>
</evidence>
<dbReference type="InterPro" id="IPR014729">
    <property type="entry name" value="Rossmann-like_a/b/a_fold"/>
</dbReference>
<dbReference type="Pfam" id="PF00766">
    <property type="entry name" value="ETF_alpha"/>
    <property type="match status" value="1"/>
</dbReference>
<keyword evidence="2" id="KW-0813">Transport</keyword>
<dbReference type="SMART" id="SM00893">
    <property type="entry name" value="ETF"/>
    <property type="match status" value="1"/>
</dbReference>
<evidence type="ECO:0000256" key="5">
    <source>
        <dbReference type="ARBA" id="ARBA00022982"/>
    </source>
</evidence>
<dbReference type="PANTHER" id="PTHR43153">
    <property type="entry name" value="ELECTRON TRANSFER FLAVOPROTEIN ALPHA"/>
    <property type="match status" value="1"/>
</dbReference>
<dbReference type="GeneID" id="97207975"/>
<dbReference type="InterPro" id="IPR018206">
    <property type="entry name" value="ETF_asu_C_CS"/>
</dbReference>
<dbReference type="InterPro" id="IPR033947">
    <property type="entry name" value="ETF_alpha_N"/>
</dbReference>
<protein>
    <submittedName>
        <fullName evidence="8">Electron transfer flavoprotein subunit alpha/FixB family protein</fullName>
    </submittedName>
</protein>
<dbReference type="PANTHER" id="PTHR43153:SF1">
    <property type="entry name" value="ELECTRON TRANSFER FLAVOPROTEIN SUBUNIT ALPHA, MITOCHONDRIAL"/>
    <property type="match status" value="1"/>
</dbReference>